<accession>A0A849VST0</accession>
<dbReference type="AlphaFoldDB" id="A0A849VST0"/>
<protein>
    <submittedName>
        <fullName evidence="2">Uncharacterized protein</fullName>
    </submittedName>
</protein>
<gene>
    <name evidence="2" type="ORF">HQ945_17435</name>
</gene>
<dbReference type="EMBL" id="JABUMX010000004">
    <property type="protein sequence ID" value="NTS33045.1"/>
    <property type="molecule type" value="Genomic_DNA"/>
</dbReference>
<comment type="caution">
    <text evidence="2">The sequence shown here is derived from an EMBL/GenBank/DDBJ whole genome shotgun (WGS) entry which is preliminary data.</text>
</comment>
<dbReference type="Proteomes" id="UP000550508">
    <property type="component" value="Unassembled WGS sequence"/>
</dbReference>
<keyword evidence="1" id="KW-0472">Membrane</keyword>
<evidence type="ECO:0000313" key="3">
    <source>
        <dbReference type="Proteomes" id="UP000550508"/>
    </source>
</evidence>
<keyword evidence="1" id="KW-1133">Transmembrane helix</keyword>
<feature type="transmembrane region" description="Helical" evidence="1">
    <location>
        <begin position="12"/>
        <end position="33"/>
    </location>
</feature>
<keyword evidence="1" id="KW-0812">Transmembrane</keyword>
<evidence type="ECO:0000256" key="1">
    <source>
        <dbReference type="SAM" id="Phobius"/>
    </source>
</evidence>
<keyword evidence="3" id="KW-1185">Reference proteome</keyword>
<proteinExistence type="predicted"/>
<evidence type="ECO:0000313" key="2">
    <source>
        <dbReference type="EMBL" id="NTS33045.1"/>
    </source>
</evidence>
<organism evidence="2 3">
    <name type="scientific">Phyllobacterium pellucidum</name>
    <dbReference type="NCBI Taxonomy" id="2740464"/>
    <lineage>
        <taxon>Bacteria</taxon>
        <taxon>Pseudomonadati</taxon>
        <taxon>Pseudomonadota</taxon>
        <taxon>Alphaproteobacteria</taxon>
        <taxon>Hyphomicrobiales</taxon>
        <taxon>Phyllobacteriaceae</taxon>
        <taxon>Phyllobacterium</taxon>
    </lineage>
</organism>
<sequence>MALNDDRPISLFKKLGGLIAIILGFLITASGYRYGSTEFLTIGIAFIALGIILLVLMIVRRNQSGHV</sequence>
<feature type="transmembrane region" description="Helical" evidence="1">
    <location>
        <begin position="39"/>
        <end position="59"/>
    </location>
</feature>
<reference evidence="2 3" key="1">
    <citation type="submission" date="2020-05" db="EMBL/GenBank/DDBJ databases">
        <authorList>
            <person name="Kim M.K."/>
        </authorList>
    </citation>
    <scope>NUCLEOTIDE SEQUENCE [LARGE SCALE GENOMIC DNA]</scope>
    <source>
        <strain evidence="2 3">BT25</strain>
    </source>
</reference>
<dbReference type="RefSeq" id="WP_027232204.1">
    <property type="nucleotide sequence ID" value="NZ_CP088293.1"/>
</dbReference>
<name>A0A849VST0_9HYPH</name>